<feature type="coiled-coil region" evidence="1">
    <location>
        <begin position="148"/>
        <end position="175"/>
    </location>
</feature>
<dbReference type="EMBL" id="FOSF01000089">
    <property type="protein sequence ID" value="SFK48982.1"/>
    <property type="molecule type" value="Genomic_DNA"/>
</dbReference>
<dbReference type="AlphaFoldDB" id="A0A662ZG96"/>
<dbReference type="Proteomes" id="UP000243374">
    <property type="component" value="Unassembled WGS sequence"/>
</dbReference>
<protein>
    <submittedName>
        <fullName evidence="2">Uncharacterized protein</fullName>
    </submittedName>
</protein>
<reference evidence="2 3" key="1">
    <citation type="submission" date="2016-10" db="EMBL/GenBank/DDBJ databases">
        <authorList>
            <person name="Varghese N."/>
            <person name="Submissions S."/>
        </authorList>
    </citation>
    <scope>NUCLEOTIDE SEQUENCE [LARGE SCALE GENOMIC DNA]</scope>
    <source>
        <strain evidence="2 3">22B</strain>
    </source>
</reference>
<proteinExistence type="predicted"/>
<keyword evidence="3" id="KW-1185">Reference proteome</keyword>
<keyword evidence="1" id="KW-0175">Coiled coil</keyword>
<dbReference type="OrthoDB" id="9816663at2"/>
<evidence type="ECO:0000256" key="1">
    <source>
        <dbReference type="SAM" id="Coils"/>
    </source>
</evidence>
<gene>
    <name evidence="2" type="ORF">SAMN04487865_10893</name>
</gene>
<sequence>MSERINSGLNSSLNNINLPGENVVSGNNIVNNNSNPEAQRLNQPEGSQVLNANQPDSGVDDYLNGNANSSFIAGRGQAQNFANRHEVTSGKDWDFTDPESVRDLVKESFDNIKKSVDGKDVLDNLDKKVTDEVDEFLKSISQLTDSFKSSVLNDLTRLKQDIAKLREARSKLTKGLSSSAEGNDPIAQLQIMKKTLRVFRYETQKILNKNSPGFKQMDFFEGKLRGIQNLFTFGVKDHVSEQDFEDIKSLEAKLESSLADLNNKLQRIDSQFGKVRLPEGFALESTIEETLEISHRTNDQIRIFEKEHANKDVLRKIITPYAEKGGKRTVEFTAGLGAFLGLGIDAVTAGVRAGARFKVTGEINCKGKGHPLEVTYRIGGGLELKGLAKFGNEAAKTGGKATAGVGGDFSHFVTRTYPTVEDMILDAERCKLATCRTVGAVIVGGLKKLASGIGSLGTKFFRFLGRHSGEVMQSNKQYLESLQSRGVISALDSVLAKRANPIVVAEQKGWTGQGTGQVSANFGLGVTGSLGVGASVTHSRDFNVKSSIFVPFTKLVTGAKDVDSLKSLLRPGPDGVTIPELPQETSDLNQRFEEVLATADKNNNVTKDGWAKFANQVRTLMVAVEIRCREGKMSREEADRLLNRMSNPSVKIPQDVFREYLMDGSPAGKPPKIRTSAQVKIKLSVLNDVTGGMTKDIGNTFVKAVADGAVKEMRHQIGFDSSYQYVYTSEKPAPSSQDARPWEQDEKTCHALVVSSAAPFSAIIDIATKIAAGKGQPPELQTENTLLENAKQAGIDSLKAAGKGATTKIIINTLIAGVKEGAKAAVINYLSKPENIDKIMAWIEKNAGKAFDTVLKIVEWAATHPETAMAIAEQAIAMVKGTSSLIESERTKTVRFNYVNGELDSIGVFTNSSSSIGVNVDPLGVGVGVGFDVKYSVSESLKDRGILVNPSLNTLLSLTESYTLSDTSIRTVENSEPLKNYLAKNIFAIKGNFEAYRGDKATKTYEQARALCSGDPQLLEKLESSWAKLKAVNANTPDNEIVDALHDFLMATTRAYRITLPVEEAPVKKVKVEAVPEQRKQPESAINIAAQVLMV</sequence>
<name>A0A662ZG96_9GAMM</name>
<dbReference type="RefSeq" id="WP_074841789.1">
    <property type="nucleotide sequence ID" value="NZ_CP047056.1"/>
</dbReference>
<organism evidence="2 3">
    <name type="scientific">Succinivibrio dextrinosolvens</name>
    <dbReference type="NCBI Taxonomy" id="83771"/>
    <lineage>
        <taxon>Bacteria</taxon>
        <taxon>Pseudomonadati</taxon>
        <taxon>Pseudomonadota</taxon>
        <taxon>Gammaproteobacteria</taxon>
        <taxon>Aeromonadales</taxon>
        <taxon>Succinivibrionaceae</taxon>
        <taxon>Succinivibrio</taxon>
    </lineage>
</organism>
<accession>A0A662ZG96</accession>
<evidence type="ECO:0000313" key="3">
    <source>
        <dbReference type="Proteomes" id="UP000243374"/>
    </source>
</evidence>
<evidence type="ECO:0000313" key="2">
    <source>
        <dbReference type="EMBL" id="SFK48982.1"/>
    </source>
</evidence>